<evidence type="ECO:0000256" key="1">
    <source>
        <dbReference type="SAM" id="Phobius"/>
    </source>
</evidence>
<dbReference type="EMBL" id="BAABDL010000090">
    <property type="protein sequence ID" value="GAA4072429.1"/>
    <property type="molecule type" value="Genomic_DNA"/>
</dbReference>
<accession>A0ABP7VRM6</accession>
<keyword evidence="1" id="KW-0472">Membrane</keyword>
<keyword evidence="4" id="KW-1185">Reference proteome</keyword>
<comment type="caution">
    <text evidence="3">The sequence shown here is derived from an EMBL/GenBank/DDBJ whole genome shotgun (WGS) entry which is preliminary data.</text>
</comment>
<keyword evidence="1" id="KW-0812">Transmembrane</keyword>
<feature type="transmembrane region" description="Helical" evidence="1">
    <location>
        <begin position="139"/>
        <end position="161"/>
    </location>
</feature>
<feature type="transmembrane region" description="Helical" evidence="1">
    <location>
        <begin position="6"/>
        <end position="29"/>
    </location>
</feature>
<feature type="transmembrane region" description="Helical" evidence="1">
    <location>
        <begin position="113"/>
        <end position="133"/>
    </location>
</feature>
<dbReference type="Pfam" id="PF20394">
    <property type="entry name" value="DUF6688"/>
    <property type="match status" value="1"/>
</dbReference>
<protein>
    <recommendedName>
        <fullName evidence="2">DUF6688 domain-containing protein</fullName>
    </recommendedName>
</protein>
<evidence type="ECO:0000313" key="3">
    <source>
        <dbReference type="EMBL" id="GAA4072429.1"/>
    </source>
</evidence>
<name>A0ABP7VRM6_9BACI</name>
<reference evidence="4" key="1">
    <citation type="journal article" date="2019" name="Int. J. Syst. Evol. Microbiol.">
        <title>The Global Catalogue of Microorganisms (GCM) 10K type strain sequencing project: providing services to taxonomists for standard genome sequencing and annotation.</title>
        <authorList>
            <consortium name="The Broad Institute Genomics Platform"/>
            <consortium name="The Broad Institute Genome Sequencing Center for Infectious Disease"/>
            <person name="Wu L."/>
            <person name="Ma J."/>
        </authorList>
    </citation>
    <scope>NUCLEOTIDE SEQUENCE [LARGE SCALE GENOMIC DNA]</scope>
    <source>
        <strain evidence="4">JCM 17250</strain>
    </source>
</reference>
<feature type="transmembrane region" description="Helical" evidence="1">
    <location>
        <begin position="41"/>
        <end position="63"/>
    </location>
</feature>
<feature type="domain" description="DUF6688" evidence="2">
    <location>
        <begin position="4"/>
        <end position="239"/>
    </location>
</feature>
<dbReference type="RefSeq" id="WP_344912295.1">
    <property type="nucleotide sequence ID" value="NZ_BAABDL010000090.1"/>
</dbReference>
<feature type="transmembrane region" description="Helical" evidence="1">
    <location>
        <begin position="83"/>
        <end position="101"/>
    </location>
</feature>
<sequence length="247" mass="27975">MGQVIIIGIIGIPLILTGWNIFNLIKYLVTKKERHFNKVIEVIAMGLGVLYLYLYTELANIVFVNWDVQLYNLQKHSMIMPDAFLTIVIILLIAFIGYYIIRFISADKQSPIVSVIGISAIYLGMGICLLWCIQTISDIFLVLFPANCIIIFIKTITIFVYQKNVTLQTGLFTTKFKKLSSILNKATNLPWIALLLAIPLLGVIIVVLMLFGQEPNSIIKAWTETADWTMSQKIPPQNIQYDDVTVK</sequence>
<feature type="transmembrane region" description="Helical" evidence="1">
    <location>
        <begin position="189"/>
        <end position="211"/>
    </location>
</feature>
<evidence type="ECO:0000259" key="2">
    <source>
        <dbReference type="Pfam" id="PF20394"/>
    </source>
</evidence>
<evidence type="ECO:0000313" key="4">
    <source>
        <dbReference type="Proteomes" id="UP001501734"/>
    </source>
</evidence>
<keyword evidence="1" id="KW-1133">Transmembrane helix</keyword>
<organism evidence="3 4">
    <name type="scientific">Amphibacillus indicireducens</name>
    <dbReference type="NCBI Taxonomy" id="1076330"/>
    <lineage>
        <taxon>Bacteria</taxon>
        <taxon>Bacillati</taxon>
        <taxon>Bacillota</taxon>
        <taxon>Bacilli</taxon>
        <taxon>Bacillales</taxon>
        <taxon>Bacillaceae</taxon>
        <taxon>Amphibacillus</taxon>
    </lineage>
</organism>
<dbReference type="Proteomes" id="UP001501734">
    <property type="component" value="Unassembled WGS sequence"/>
</dbReference>
<gene>
    <name evidence="3" type="ORF">GCM10022410_17460</name>
</gene>
<proteinExistence type="predicted"/>
<dbReference type="InterPro" id="IPR046510">
    <property type="entry name" value="DUF6688_N"/>
</dbReference>